<evidence type="ECO:0000313" key="1">
    <source>
        <dbReference type="EMBL" id="MPC97844.1"/>
    </source>
</evidence>
<sequence>MALQAVVEISLLANLYIHTTKRTIGDTCLNGGGVGVPARPGAEVVLDPSGVHALGHLAAMCVALPRPLVAQPAGACEDQHVRGANG</sequence>
<dbReference type="AlphaFoldDB" id="A0A5B7JZV0"/>
<proteinExistence type="predicted"/>
<keyword evidence="2" id="KW-1185">Reference proteome</keyword>
<reference evidence="1 2" key="1">
    <citation type="submission" date="2019-05" db="EMBL/GenBank/DDBJ databases">
        <title>Another draft genome of Portunus trituberculatus and its Hox gene families provides insights of decapod evolution.</title>
        <authorList>
            <person name="Jeong J.-H."/>
            <person name="Song I."/>
            <person name="Kim S."/>
            <person name="Choi T."/>
            <person name="Kim D."/>
            <person name="Ryu S."/>
            <person name="Kim W."/>
        </authorList>
    </citation>
    <scope>NUCLEOTIDE SEQUENCE [LARGE SCALE GENOMIC DNA]</scope>
    <source>
        <tissue evidence="1">Muscle</tissue>
    </source>
</reference>
<accession>A0A5B7JZV0</accession>
<gene>
    <name evidence="1" type="ORF">E2C01_093181</name>
</gene>
<name>A0A5B7JZV0_PORTR</name>
<dbReference type="EMBL" id="VSRR010111686">
    <property type="protein sequence ID" value="MPC97844.1"/>
    <property type="molecule type" value="Genomic_DNA"/>
</dbReference>
<evidence type="ECO:0000313" key="2">
    <source>
        <dbReference type="Proteomes" id="UP000324222"/>
    </source>
</evidence>
<organism evidence="1 2">
    <name type="scientific">Portunus trituberculatus</name>
    <name type="common">Swimming crab</name>
    <name type="synonym">Neptunus trituberculatus</name>
    <dbReference type="NCBI Taxonomy" id="210409"/>
    <lineage>
        <taxon>Eukaryota</taxon>
        <taxon>Metazoa</taxon>
        <taxon>Ecdysozoa</taxon>
        <taxon>Arthropoda</taxon>
        <taxon>Crustacea</taxon>
        <taxon>Multicrustacea</taxon>
        <taxon>Malacostraca</taxon>
        <taxon>Eumalacostraca</taxon>
        <taxon>Eucarida</taxon>
        <taxon>Decapoda</taxon>
        <taxon>Pleocyemata</taxon>
        <taxon>Brachyura</taxon>
        <taxon>Eubrachyura</taxon>
        <taxon>Portunoidea</taxon>
        <taxon>Portunidae</taxon>
        <taxon>Portuninae</taxon>
        <taxon>Portunus</taxon>
    </lineage>
</organism>
<protein>
    <submittedName>
        <fullName evidence="1">Uncharacterized protein</fullName>
    </submittedName>
</protein>
<dbReference type="Proteomes" id="UP000324222">
    <property type="component" value="Unassembled WGS sequence"/>
</dbReference>
<comment type="caution">
    <text evidence="1">The sequence shown here is derived from an EMBL/GenBank/DDBJ whole genome shotgun (WGS) entry which is preliminary data.</text>
</comment>